<dbReference type="InterPro" id="IPR036709">
    <property type="entry name" value="Autotransporte_beta_dom_sf"/>
</dbReference>
<dbReference type="CDD" id="cd01344">
    <property type="entry name" value="PL2_Passenger_AT"/>
    <property type="match status" value="1"/>
</dbReference>
<dbReference type="EMBL" id="CP132375">
    <property type="protein sequence ID" value="WLS98796.1"/>
    <property type="molecule type" value="Genomic_DNA"/>
</dbReference>
<evidence type="ECO:0000259" key="3">
    <source>
        <dbReference type="PROSITE" id="PS51208"/>
    </source>
</evidence>
<dbReference type="Gene3D" id="2.40.128.130">
    <property type="entry name" value="Autotransporter beta-domain"/>
    <property type="match status" value="1"/>
</dbReference>
<dbReference type="SMART" id="SM00869">
    <property type="entry name" value="Autotransporter"/>
    <property type="match status" value="1"/>
</dbReference>
<dbReference type="InterPro" id="IPR011050">
    <property type="entry name" value="Pectin_lyase_fold/virulence"/>
</dbReference>
<dbReference type="SUPFAM" id="SSF51126">
    <property type="entry name" value="Pectin lyase-like"/>
    <property type="match status" value="1"/>
</dbReference>
<dbReference type="InterPro" id="IPR006315">
    <property type="entry name" value="OM_autotransptr_brl_dom"/>
</dbReference>
<dbReference type="InterPro" id="IPR012332">
    <property type="entry name" value="Autotransporter_pectin_lyase_C"/>
</dbReference>
<feature type="domain" description="Autotransporter" evidence="3">
    <location>
        <begin position="933"/>
        <end position="1212"/>
    </location>
</feature>
<dbReference type="NCBIfam" id="TIGR01414">
    <property type="entry name" value="autotrans_barl"/>
    <property type="match status" value="1"/>
</dbReference>
<sequence>MNKIYKLIWNAQVQAYVVTSELARKVGKAAQPRLVSIIGISIATSGLTYAQCPLSFQNSKFCTTFRSNTPGISTYADTTISNNRIENRDPSSQTINTSTDELNQTLTIVNQNGAGNLTVNANNKNITNIDATNNSQTGSIIINATQDMLSDSVSGIYINNAGTDAKLSTASIHSKQRKGISIYNGGSGSTQITANGTIISDNDDAIYAMNNTAAKDLFITTGAVIGKAHGIYAYNNGTGSATLIVNQVIESGTTDAIWVNNANVSAKNIAITTKDTVKGNTNGIYAYNSGKGSTTITTNGDIYANNGNGIYTENHGEKLTVTSKSVQGTNTGIFAINSGTDSTEITSEGNISATSGNGIFVNNGNNTKDLTINTHAISGADNGIYATNNGTGATTIHNKTSVTATRNTGISVVNANQATGLNIESAVINAGTNGIYAMNHAYGATEITSNGSITATNGYGIWAENGEQATDVKITQLDGRISGGISAIEIHNSGSGSTTLTLANQISGGTEAGIVVLDKPNSTTTITLNTGTSVSATSGRAIRDGDGNANVTLNSGSNVIGSIDLGNGSDTLSINRGAIISNITVVDGGDDTSSNDGMTDILNINQSLTGSTTGNNNGIAGNIAIRNWEKINLAQNSMLTLSGDLNTNQLNIGNGTTINLIGSLRQAQINGDVFNSGNINLNSNFTGDNLTINGNYQGNGGKLTLDLKLNSALKDNDSIADNTADKLTVQGNVTGKTTIRFASIDGLGGDTGNTNGIELVHINGNSTGDAFALEGDHLDRGAYEYHLFKGDLQQNGNNWYLRSQKQTNPGDDNSGGDNSGGNNSGGNNSGGNNSGGNNSGGNNSGGNNSGGNNSGGNNSGGNNSGGNNSGGNNSGGNNSGNGNSGDSGTTTKPSKLRPLYRKEVPLFAAVASQLRQADSLMLANMHQRIGSTPLPDERMSWGRVIASRSDIQQNGPANARTTGNYAGLQLGSDIWSNNGWRAGGYVGYLHGNLDVDGFTSGIDTRAGKNTTKSYFIGAYGNYTRENGAYADFVIQGARHHVDIKPDNNPSGKQKGHGVTASVEIGQPFTLGSSNWKLEPQAQIIHQWLDLNDSDISGRTTVSHGHNNAWLFRLGGRLEGSYQLNKGSLRPYARVNFFYSPDGADHTSYITNVATTRLNAGASHASTELAIGGTYDITNKVKAYGEIGHTWSNGGDAHTKAPVNGSVGLKINW</sequence>
<dbReference type="Proteomes" id="UP001229773">
    <property type="component" value="Chromosome"/>
</dbReference>
<dbReference type="Pfam" id="PF03797">
    <property type="entry name" value="Autotransporter"/>
    <property type="match status" value="1"/>
</dbReference>
<protein>
    <submittedName>
        <fullName evidence="4">Autotransporter outer membrane beta-barrel domain-containing protein</fullName>
    </submittedName>
</protein>
<dbReference type="InterPro" id="IPR024973">
    <property type="entry name" value="ESPR"/>
</dbReference>
<dbReference type="InterPro" id="IPR005546">
    <property type="entry name" value="Autotransporte_beta"/>
</dbReference>
<gene>
    <name evidence="4" type="ORF">RAM05_01925</name>
</gene>
<dbReference type="SUPFAM" id="SSF103515">
    <property type="entry name" value="Autotransporter"/>
    <property type="match status" value="1"/>
</dbReference>
<evidence type="ECO:0000313" key="4">
    <source>
        <dbReference type="EMBL" id="WLS98796.1"/>
    </source>
</evidence>
<evidence type="ECO:0000256" key="2">
    <source>
        <dbReference type="SAM" id="MobiDB-lite"/>
    </source>
</evidence>
<dbReference type="RefSeq" id="WP_025329738.1">
    <property type="nucleotide sequence ID" value="NZ_CP132375.1"/>
</dbReference>
<dbReference type="PROSITE" id="PS51208">
    <property type="entry name" value="AUTOTRANSPORTER"/>
    <property type="match status" value="1"/>
</dbReference>
<dbReference type="InterPro" id="IPR043990">
    <property type="entry name" value="AC_1"/>
</dbReference>
<dbReference type="AlphaFoldDB" id="A0ABD7Z2R9"/>
<name>A0ABD7Z2R9_9NEIS</name>
<organism evidence="4 5">
    <name type="scientific">Snodgrassella alvi</name>
    <dbReference type="NCBI Taxonomy" id="1196083"/>
    <lineage>
        <taxon>Bacteria</taxon>
        <taxon>Pseudomonadati</taxon>
        <taxon>Pseudomonadota</taxon>
        <taxon>Betaproteobacteria</taxon>
        <taxon>Neisseriales</taxon>
        <taxon>Neisseriaceae</taxon>
        <taxon>Snodgrassella</taxon>
    </lineage>
</organism>
<evidence type="ECO:0000256" key="1">
    <source>
        <dbReference type="ARBA" id="ARBA00023026"/>
    </source>
</evidence>
<reference evidence="4 5" key="1">
    <citation type="submission" date="2023-08" db="EMBL/GenBank/DDBJ databases">
        <title>Complete genome sequences of 12 bacterial strains from the honey bee gut, resolved with long-read nanopore sequencing.</title>
        <authorList>
            <person name="Kwong W.K."/>
            <person name="Acheampong S."/>
            <person name="Polat M.F."/>
        </authorList>
    </citation>
    <scope>NUCLEOTIDE SEQUENCE [LARGE SCALE GENOMIC DNA]</scope>
    <source>
        <strain evidence="5">wkB9</strain>
    </source>
</reference>
<dbReference type="Pfam" id="PF13018">
    <property type="entry name" value="ESPR"/>
    <property type="match status" value="1"/>
</dbReference>
<dbReference type="Gene3D" id="2.160.20.20">
    <property type="match status" value="1"/>
</dbReference>
<accession>A0ABD7Z2R9</accession>
<keyword evidence="1" id="KW-0843">Virulence</keyword>
<dbReference type="GeneID" id="32537943"/>
<feature type="region of interest" description="Disordered" evidence="2">
    <location>
        <begin position="801"/>
        <end position="897"/>
    </location>
</feature>
<feature type="compositionally biased region" description="Gly residues" evidence="2">
    <location>
        <begin position="817"/>
        <end position="885"/>
    </location>
</feature>
<proteinExistence type="predicted"/>
<evidence type="ECO:0000313" key="5">
    <source>
        <dbReference type="Proteomes" id="UP001229773"/>
    </source>
</evidence>